<gene>
    <name evidence="2" type="ORF">SAMN03003324_01245</name>
</gene>
<dbReference type="RefSeq" id="WP_157282817.1">
    <property type="nucleotide sequence ID" value="NZ_FONS01000002.1"/>
</dbReference>
<evidence type="ECO:0000313" key="2">
    <source>
        <dbReference type="EMBL" id="SFE72975.1"/>
    </source>
</evidence>
<dbReference type="EMBL" id="FONS01000002">
    <property type="protein sequence ID" value="SFE72975.1"/>
    <property type="molecule type" value="Genomic_DNA"/>
</dbReference>
<dbReference type="Proteomes" id="UP000183129">
    <property type="component" value="Unassembled WGS sequence"/>
</dbReference>
<dbReference type="AlphaFoldDB" id="A0A1I2CXP8"/>
<sequence>MNNPIRFTDPDGMAVEEINAGTRYIGEDAQAMFGQLKCQFSSQSQDDDKKRKKPETAE</sequence>
<accession>A0A1I2CXP8</accession>
<proteinExistence type="predicted"/>
<reference evidence="2 3" key="1">
    <citation type="submission" date="2016-10" db="EMBL/GenBank/DDBJ databases">
        <authorList>
            <person name="de Groot N.N."/>
        </authorList>
    </citation>
    <scope>NUCLEOTIDE SEQUENCE [LARGE SCALE GENOMIC DNA]</scope>
    <source>
        <strain evidence="2 3">ATCC 51969</strain>
    </source>
</reference>
<feature type="compositionally biased region" description="Basic and acidic residues" evidence="1">
    <location>
        <begin position="46"/>
        <end position="58"/>
    </location>
</feature>
<protein>
    <submittedName>
        <fullName evidence="2">Uncharacterized protein</fullName>
    </submittedName>
</protein>
<evidence type="ECO:0000313" key="3">
    <source>
        <dbReference type="Proteomes" id="UP000183129"/>
    </source>
</evidence>
<organism evidence="2 3">
    <name type="scientific">Pedobacter antarcticus</name>
    <dbReference type="NCBI Taxonomy" id="34086"/>
    <lineage>
        <taxon>Bacteria</taxon>
        <taxon>Pseudomonadati</taxon>
        <taxon>Bacteroidota</taxon>
        <taxon>Sphingobacteriia</taxon>
        <taxon>Sphingobacteriales</taxon>
        <taxon>Sphingobacteriaceae</taxon>
        <taxon>Pedobacter</taxon>
    </lineage>
</organism>
<evidence type="ECO:0000256" key="1">
    <source>
        <dbReference type="SAM" id="MobiDB-lite"/>
    </source>
</evidence>
<feature type="region of interest" description="Disordered" evidence="1">
    <location>
        <begin position="39"/>
        <end position="58"/>
    </location>
</feature>
<name>A0A1I2CXP8_9SPHI</name>